<dbReference type="PANTHER" id="PTHR11820:SF90">
    <property type="entry name" value="FLUTATHIONE S-TRANSFERASE"/>
    <property type="match status" value="1"/>
</dbReference>
<evidence type="ECO:0000256" key="1">
    <source>
        <dbReference type="ARBA" id="ARBA00022723"/>
    </source>
</evidence>
<proteinExistence type="predicted"/>
<dbReference type="InterPro" id="IPR011234">
    <property type="entry name" value="Fumarylacetoacetase-like_C"/>
</dbReference>
<evidence type="ECO:0000259" key="2">
    <source>
        <dbReference type="Pfam" id="PF01557"/>
    </source>
</evidence>
<dbReference type="OrthoDB" id="5197601at2"/>
<evidence type="ECO:0000313" key="3">
    <source>
        <dbReference type="EMBL" id="PZX15998.1"/>
    </source>
</evidence>
<evidence type="ECO:0000313" key="4">
    <source>
        <dbReference type="Proteomes" id="UP000248916"/>
    </source>
</evidence>
<dbReference type="Proteomes" id="UP000248916">
    <property type="component" value="Unassembled WGS sequence"/>
</dbReference>
<protein>
    <submittedName>
        <fullName evidence="3">Fumarylpyruvate hydrolase</fullName>
    </submittedName>
</protein>
<dbReference type="GO" id="GO:0046872">
    <property type="term" value="F:metal ion binding"/>
    <property type="evidence" value="ECO:0007669"/>
    <property type="project" value="UniProtKB-KW"/>
</dbReference>
<dbReference type="RefSeq" id="WP_111537412.1">
    <property type="nucleotide sequence ID" value="NZ_QKZL01000008.1"/>
</dbReference>
<dbReference type="GO" id="GO:0018773">
    <property type="term" value="F:acetylpyruvate hydrolase activity"/>
    <property type="evidence" value="ECO:0007669"/>
    <property type="project" value="TreeGrafter"/>
</dbReference>
<dbReference type="PANTHER" id="PTHR11820">
    <property type="entry name" value="ACYLPYRUVASE"/>
    <property type="match status" value="1"/>
</dbReference>
<keyword evidence="3" id="KW-0378">Hydrolase</keyword>
<comment type="caution">
    <text evidence="3">The sequence shown here is derived from an EMBL/GenBank/DDBJ whole genome shotgun (WGS) entry which is preliminary data.</text>
</comment>
<dbReference type="AlphaFoldDB" id="A0A2W7N7F5"/>
<keyword evidence="4" id="KW-1185">Reference proteome</keyword>
<keyword evidence="3" id="KW-0670">Pyruvate</keyword>
<organism evidence="3 4">
    <name type="scientific">Palleronia aestuarii</name>
    <dbReference type="NCBI Taxonomy" id="568105"/>
    <lineage>
        <taxon>Bacteria</taxon>
        <taxon>Pseudomonadati</taxon>
        <taxon>Pseudomonadota</taxon>
        <taxon>Alphaproteobacteria</taxon>
        <taxon>Rhodobacterales</taxon>
        <taxon>Roseobacteraceae</taxon>
        <taxon>Palleronia</taxon>
    </lineage>
</organism>
<accession>A0A2W7N7F5</accession>
<dbReference type="SUPFAM" id="SSF56529">
    <property type="entry name" value="FAH"/>
    <property type="match status" value="1"/>
</dbReference>
<dbReference type="EMBL" id="QKZL01000008">
    <property type="protein sequence ID" value="PZX15998.1"/>
    <property type="molecule type" value="Genomic_DNA"/>
</dbReference>
<dbReference type="InterPro" id="IPR036663">
    <property type="entry name" value="Fumarylacetoacetase_C_sf"/>
</dbReference>
<sequence length="219" mass="23973">MSLLFPRAEAPSVDIRGMGQLPIHRIFCVGRNYAEHAAEMGGEVDREAPFYFLKSAHSAITREGPIPYPPGTQDLHHEVELVAALGESAEIIAYGVGLDMTRRDLQARAKEKRRPWDLGKDFEGSAILGTMRPARDISIETARIALTVNRALRQEGRISDMVWSLPEIVADLSKFYTLQPGDLIMTGTPAGVGAVVPGDRLDATIDDLPSLRCVIEEPA</sequence>
<gene>
    <name evidence="3" type="ORF">LX81_02269</name>
</gene>
<name>A0A2W7N7F5_9RHOB</name>
<keyword evidence="1" id="KW-0479">Metal-binding</keyword>
<feature type="domain" description="Fumarylacetoacetase-like C-terminal" evidence="2">
    <location>
        <begin position="26"/>
        <end position="215"/>
    </location>
</feature>
<dbReference type="Gene3D" id="3.90.850.10">
    <property type="entry name" value="Fumarylacetoacetase-like, C-terminal domain"/>
    <property type="match status" value="1"/>
</dbReference>
<reference evidence="3 4" key="1">
    <citation type="submission" date="2018-06" db="EMBL/GenBank/DDBJ databases">
        <title>Genomic Encyclopedia of Archaeal and Bacterial Type Strains, Phase II (KMG-II): from individual species to whole genera.</title>
        <authorList>
            <person name="Goeker M."/>
        </authorList>
    </citation>
    <scope>NUCLEOTIDE SEQUENCE [LARGE SCALE GENOMIC DNA]</scope>
    <source>
        <strain evidence="3 4">DSM 22009</strain>
    </source>
</reference>
<dbReference type="Pfam" id="PF01557">
    <property type="entry name" value="FAA_hydrolase"/>
    <property type="match status" value="1"/>
</dbReference>